<feature type="non-terminal residue" evidence="2">
    <location>
        <position position="1"/>
    </location>
</feature>
<accession>A0ABD5V1H9</accession>
<evidence type="ECO:0000313" key="3">
    <source>
        <dbReference type="Proteomes" id="UP001596296"/>
    </source>
</evidence>
<protein>
    <submittedName>
        <fullName evidence="2">DUF362 domain-containing protein</fullName>
    </submittedName>
</protein>
<gene>
    <name evidence="2" type="ORF">ACFQE9_15045</name>
</gene>
<comment type="caution">
    <text evidence="2">The sequence shown here is derived from an EMBL/GenBank/DDBJ whole genome shotgun (WGS) entry which is preliminary data.</text>
</comment>
<name>A0ABD5V1H9_9EURY</name>
<organism evidence="2 3">
    <name type="scientific">Halopenitus salinus</name>
    <dbReference type="NCBI Taxonomy" id="1198295"/>
    <lineage>
        <taxon>Archaea</taxon>
        <taxon>Methanobacteriati</taxon>
        <taxon>Methanobacteriota</taxon>
        <taxon>Stenosarchaea group</taxon>
        <taxon>Halobacteria</taxon>
        <taxon>Halobacteriales</taxon>
        <taxon>Haloferacaceae</taxon>
        <taxon>Halopenitus</taxon>
    </lineage>
</organism>
<proteinExistence type="predicted"/>
<reference evidence="2 3" key="1">
    <citation type="journal article" date="2019" name="Int. J. Syst. Evol. Microbiol.">
        <title>The Global Catalogue of Microorganisms (GCM) 10K type strain sequencing project: providing services to taxonomists for standard genome sequencing and annotation.</title>
        <authorList>
            <consortium name="The Broad Institute Genomics Platform"/>
            <consortium name="The Broad Institute Genome Sequencing Center for Infectious Disease"/>
            <person name="Wu L."/>
            <person name="Ma J."/>
        </authorList>
    </citation>
    <scope>NUCLEOTIDE SEQUENCE [LARGE SCALE GENOMIC DNA]</scope>
    <source>
        <strain evidence="2 3">SKJ47</strain>
    </source>
</reference>
<evidence type="ECO:0000313" key="2">
    <source>
        <dbReference type="EMBL" id="MFC6893908.1"/>
    </source>
</evidence>
<sequence length="255" mass="27974">GAKTAHAWALDWSFRNMIPEITERLLGELPVVGGVAILEDQRDRTEQIEGVPPEGFLDREAELLETAYELLPTLPFDDLDLVVFDRMGKEISGSGMDTNVTGRLLAFNEPSPEVPDIRRIYTRSLTAASHGNAAGVGQADFIHRDLLGDLEVEDTAINAVTSGSVENARIPTTVETDRAGILACLSTVGVRDRWDARVIRATDTMHLERMYASEALLEEARERDDLRVVAEPEPIAFENGELAAPSPTDADARPR</sequence>
<dbReference type="EMBL" id="JBHSXL010000015">
    <property type="protein sequence ID" value="MFC6893908.1"/>
    <property type="molecule type" value="Genomic_DNA"/>
</dbReference>
<dbReference type="Proteomes" id="UP001596296">
    <property type="component" value="Unassembled WGS sequence"/>
</dbReference>
<dbReference type="AlphaFoldDB" id="A0ABD5V1H9"/>
<feature type="region of interest" description="Disordered" evidence="1">
    <location>
        <begin position="232"/>
        <end position="255"/>
    </location>
</feature>
<keyword evidence="3" id="KW-1185">Reference proteome</keyword>
<evidence type="ECO:0000256" key="1">
    <source>
        <dbReference type="SAM" id="MobiDB-lite"/>
    </source>
</evidence>